<sequence>MINVRFFIGINQADQAYCPIGICIFPSKPNTTFLTWKYLLGFRKTVAHSILGLNNQFHRCPKSLLS</sequence>
<dbReference type="AlphaFoldDB" id="A0A6J4NAM3"/>
<dbReference type="EMBL" id="CADCTZ010001128">
    <property type="protein sequence ID" value="CAA9380506.1"/>
    <property type="molecule type" value="Genomic_DNA"/>
</dbReference>
<name>A0A6J4NAM3_9CYAN</name>
<gene>
    <name evidence="1" type="ORF">AVDCRST_MAG84-5042</name>
</gene>
<proteinExistence type="predicted"/>
<organism evidence="1">
    <name type="scientific">uncultured Microcoleus sp</name>
    <dbReference type="NCBI Taxonomy" id="259945"/>
    <lineage>
        <taxon>Bacteria</taxon>
        <taxon>Bacillati</taxon>
        <taxon>Cyanobacteriota</taxon>
        <taxon>Cyanophyceae</taxon>
        <taxon>Oscillatoriophycideae</taxon>
        <taxon>Oscillatoriales</taxon>
        <taxon>Microcoleaceae</taxon>
        <taxon>Microcoleus</taxon>
        <taxon>environmental samples</taxon>
    </lineage>
</organism>
<evidence type="ECO:0000313" key="1">
    <source>
        <dbReference type="EMBL" id="CAA9380506.1"/>
    </source>
</evidence>
<protein>
    <submittedName>
        <fullName evidence="1">Uncharacterized protein</fullName>
    </submittedName>
</protein>
<accession>A0A6J4NAM3</accession>
<reference evidence="1" key="1">
    <citation type="submission" date="2020-02" db="EMBL/GenBank/DDBJ databases">
        <authorList>
            <person name="Meier V. D."/>
        </authorList>
    </citation>
    <scope>NUCLEOTIDE SEQUENCE</scope>
    <source>
        <strain evidence="1">AVDCRST_MAG84</strain>
    </source>
</reference>